<protein>
    <submittedName>
        <fullName evidence="1">Uncharacterized protein</fullName>
    </submittedName>
</protein>
<dbReference type="AlphaFoldDB" id="A0A0E9UJY4"/>
<dbReference type="PROSITE" id="PS51257">
    <property type="entry name" value="PROKAR_LIPOPROTEIN"/>
    <property type="match status" value="1"/>
</dbReference>
<name>A0A0E9UJY4_ANGAN</name>
<reference evidence="1" key="1">
    <citation type="submission" date="2014-11" db="EMBL/GenBank/DDBJ databases">
        <authorList>
            <person name="Amaro Gonzalez C."/>
        </authorList>
    </citation>
    <scope>NUCLEOTIDE SEQUENCE</scope>
</reference>
<reference evidence="1" key="2">
    <citation type="journal article" date="2015" name="Fish Shellfish Immunol.">
        <title>Early steps in the European eel (Anguilla anguilla)-Vibrio vulnificus interaction in the gills: Role of the RtxA13 toxin.</title>
        <authorList>
            <person name="Callol A."/>
            <person name="Pajuelo D."/>
            <person name="Ebbesson L."/>
            <person name="Teles M."/>
            <person name="MacKenzie S."/>
            <person name="Amaro C."/>
        </authorList>
    </citation>
    <scope>NUCLEOTIDE SEQUENCE</scope>
</reference>
<dbReference type="EMBL" id="GBXM01042475">
    <property type="protein sequence ID" value="JAH66102.1"/>
    <property type="molecule type" value="Transcribed_RNA"/>
</dbReference>
<evidence type="ECO:0000313" key="1">
    <source>
        <dbReference type="EMBL" id="JAH66102.1"/>
    </source>
</evidence>
<sequence>MFEMHKLSRPQKRTTNEPYRHHTSCQLVGVACRNKQLNTKKSFWARSKKRFMVRNAFCCSSLLKGRCSRHQVPVTAS</sequence>
<proteinExistence type="predicted"/>
<accession>A0A0E9UJY4</accession>
<organism evidence="1">
    <name type="scientific">Anguilla anguilla</name>
    <name type="common">European freshwater eel</name>
    <name type="synonym">Muraena anguilla</name>
    <dbReference type="NCBI Taxonomy" id="7936"/>
    <lineage>
        <taxon>Eukaryota</taxon>
        <taxon>Metazoa</taxon>
        <taxon>Chordata</taxon>
        <taxon>Craniata</taxon>
        <taxon>Vertebrata</taxon>
        <taxon>Euteleostomi</taxon>
        <taxon>Actinopterygii</taxon>
        <taxon>Neopterygii</taxon>
        <taxon>Teleostei</taxon>
        <taxon>Anguilliformes</taxon>
        <taxon>Anguillidae</taxon>
        <taxon>Anguilla</taxon>
    </lineage>
</organism>